<gene>
    <name evidence="5" type="ORF">ABT317_15500</name>
</gene>
<dbReference type="PRINTS" id="PR00035">
    <property type="entry name" value="HTHGNTR"/>
</dbReference>
<dbReference type="Proteomes" id="UP001458415">
    <property type="component" value="Unassembled WGS sequence"/>
</dbReference>
<dbReference type="InterPro" id="IPR008920">
    <property type="entry name" value="TF_FadR/GntR_C"/>
</dbReference>
<dbReference type="PANTHER" id="PTHR43537:SF5">
    <property type="entry name" value="UXU OPERON TRANSCRIPTIONAL REGULATOR"/>
    <property type="match status" value="1"/>
</dbReference>
<dbReference type="InterPro" id="IPR011711">
    <property type="entry name" value="GntR_C"/>
</dbReference>
<sequence>MAQQIMRDVVRTHLKPGDLLPPERVMLEKYEAGRGTLREALRLLEFQGVIALKPGPGGGPVLLDPDASHLASTLVLLMQLKDAPFRAIMEARTALEPMISNLAAQRMSDESLAELHETIEQMRTDDQHSFLEANKRFHDIIAWSSGNPLFGYMLDSLAGIMDGTILGINYPSNRRKATLKAHENIFDALQARDPDAAQERMYQHILEGMRYAERKFPEALEEVIPWDRALG</sequence>
<dbReference type="Gene3D" id="1.20.120.530">
    <property type="entry name" value="GntR ligand-binding domain-like"/>
    <property type="match status" value="1"/>
</dbReference>
<keyword evidence="6" id="KW-1185">Reference proteome</keyword>
<dbReference type="SMART" id="SM00895">
    <property type="entry name" value="FCD"/>
    <property type="match status" value="1"/>
</dbReference>
<dbReference type="Pfam" id="PF00392">
    <property type="entry name" value="GntR"/>
    <property type="match status" value="1"/>
</dbReference>
<dbReference type="PROSITE" id="PS50949">
    <property type="entry name" value="HTH_GNTR"/>
    <property type="match status" value="1"/>
</dbReference>
<comment type="caution">
    <text evidence="5">The sequence shown here is derived from an EMBL/GenBank/DDBJ whole genome shotgun (WGS) entry which is preliminary data.</text>
</comment>
<keyword evidence="2" id="KW-0238">DNA-binding</keyword>
<protein>
    <submittedName>
        <fullName evidence="5">FadR/GntR family transcriptional regulator</fullName>
    </submittedName>
</protein>
<dbReference type="SMART" id="SM00345">
    <property type="entry name" value="HTH_GNTR"/>
    <property type="match status" value="1"/>
</dbReference>
<accession>A0ABV1W2E3</accession>
<evidence type="ECO:0000256" key="1">
    <source>
        <dbReference type="ARBA" id="ARBA00023015"/>
    </source>
</evidence>
<dbReference type="Pfam" id="PF07729">
    <property type="entry name" value="FCD"/>
    <property type="match status" value="1"/>
</dbReference>
<proteinExistence type="predicted"/>
<name>A0ABV1W2E3_9ACTN</name>
<dbReference type="SUPFAM" id="SSF48008">
    <property type="entry name" value="GntR ligand-binding domain-like"/>
    <property type="match status" value="1"/>
</dbReference>
<dbReference type="RefSeq" id="WP_208640626.1">
    <property type="nucleotide sequence ID" value="NZ_MUBM01000081.1"/>
</dbReference>
<dbReference type="PANTHER" id="PTHR43537">
    <property type="entry name" value="TRANSCRIPTIONAL REGULATOR, GNTR FAMILY"/>
    <property type="match status" value="1"/>
</dbReference>
<dbReference type="InterPro" id="IPR036390">
    <property type="entry name" value="WH_DNA-bd_sf"/>
</dbReference>
<keyword evidence="1" id="KW-0805">Transcription regulation</keyword>
<organism evidence="5 6">
    <name type="scientific">Streptomyces carpinensis</name>
    <dbReference type="NCBI Taxonomy" id="66369"/>
    <lineage>
        <taxon>Bacteria</taxon>
        <taxon>Bacillati</taxon>
        <taxon>Actinomycetota</taxon>
        <taxon>Actinomycetes</taxon>
        <taxon>Kitasatosporales</taxon>
        <taxon>Streptomycetaceae</taxon>
        <taxon>Streptomyces</taxon>
    </lineage>
</organism>
<evidence type="ECO:0000256" key="3">
    <source>
        <dbReference type="ARBA" id="ARBA00023163"/>
    </source>
</evidence>
<evidence type="ECO:0000313" key="5">
    <source>
        <dbReference type="EMBL" id="MER6978373.1"/>
    </source>
</evidence>
<keyword evidence="3" id="KW-0804">Transcription</keyword>
<evidence type="ECO:0000256" key="2">
    <source>
        <dbReference type="ARBA" id="ARBA00023125"/>
    </source>
</evidence>
<dbReference type="SUPFAM" id="SSF46785">
    <property type="entry name" value="Winged helix' DNA-binding domain"/>
    <property type="match status" value="1"/>
</dbReference>
<reference evidence="5 6" key="1">
    <citation type="submission" date="2024-06" db="EMBL/GenBank/DDBJ databases">
        <title>The Natural Products Discovery Center: Release of the First 8490 Sequenced Strains for Exploring Actinobacteria Biosynthetic Diversity.</title>
        <authorList>
            <person name="Kalkreuter E."/>
            <person name="Kautsar S.A."/>
            <person name="Yang D."/>
            <person name="Bader C.D."/>
            <person name="Teijaro C.N."/>
            <person name="Fluegel L."/>
            <person name="Davis C.M."/>
            <person name="Simpson J.R."/>
            <person name="Lauterbach L."/>
            <person name="Steele A.D."/>
            <person name="Gui C."/>
            <person name="Meng S."/>
            <person name="Li G."/>
            <person name="Viehrig K."/>
            <person name="Ye F."/>
            <person name="Su P."/>
            <person name="Kiefer A.F."/>
            <person name="Nichols A."/>
            <person name="Cepeda A.J."/>
            <person name="Yan W."/>
            <person name="Fan B."/>
            <person name="Jiang Y."/>
            <person name="Adhikari A."/>
            <person name="Zheng C.-J."/>
            <person name="Schuster L."/>
            <person name="Cowan T.M."/>
            <person name="Smanski M.J."/>
            <person name="Chevrette M.G."/>
            <person name="De Carvalho L.P.S."/>
            <person name="Shen B."/>
        </authorList>
    </citation>
    <scope>NUCLEOTIDE SEQUENCE [LARGE SCALE GENOMIC DNA]</scope>
    <source>
        <strain evidence="5 6">NPDC000634</strain>
    </source>
</reference>
<dbReference type="CDD" id="cd07377">
    <property type="entry name" value="WHTH_GntR"/>
    <property type="match status" value="1"/>
</dbReference>
<evidence type="ECO:0000313" key="6">
    <source>
        <dbReference type="Proteomes" id="UP001458415"/>
    </source>
</evidence>
<dbReference type="EMBL" id="JBEPCU010000226">
    <property type="protein sequence ID" value="MER6978373.1"/>
    <property type="molecule type" value="Genomic_DNA"/>
</dbReference>
<feature type="domain" description="HTH gntR-type" evidence="4">
    <location>
        <begin position="1"/>
        <end position="65"/>
    </location>
</feature>
<dbReference type="InterPro" id="IPR000524">
    <property type="entry name" value="Tscrpt_reg_HTH_GntR"/>
</dbReference>
<dbReference type="InterPro" id="IPR036388">
    <property type="entry name" value="WH-like_DNA-bd_sf"/>
</dbReference>
<dbReference type="Gene3D" id="1.10.10.10">
    <property type="entry name" value="Winged helix-like DNA-binding domain superfamily/Winged helix DNA-binding domain"/>
    <property type="match status" value="1"/>
</dbReference>
<evidence type="ECO:0000259" key="4">
    <source>
        <dbReference type="PROSITE" id="PS50949"/>
    </source>
</evidence>